<name>A0AAV8S8N6_9ROSI</name>
<organism evidence="6 7">
    <name type="scientific">Erythroxylum novogranatense</name>
    <dbReference type="NCBI Taxonomy" id="1862640"/>
    <lineage>
        <taxon>Eukaryota</taxon>
        <taxon>Viridiplantae</taxon>
        <taxon>Streptophyta</taxon>
        <taxon>Embryophyta</taxon>
        <taxon>Tracheophyta</taxon>
        <taxon>Spermatophyta</taxon>
        <taxon>Magnoliopsida</taxon>
        <taxon>eudicotyledons</taxon>
        <taxon>Gunneridae</taxon>
        <taxon>Pentapetalae</taxon>
        <taxon>rosids</taxon>
        <taxon>fabids</taxon>
        <taxon>Malpighiales</taxon>
        <taxon>Erythroxylaceae</taxon>
        <taxon>Erythroxylum</taxon>
    </lineage>
</organism>
<evidence type="ECO:0000256" key="1">
    <source>
        <dbReference type="ARBA" id="ARBA00007215"/>
    </source>
</evidence>
<accession>A0AAV8S8N6</accession>
<keyword evidence="2" id="KW-0132">Cell division</keyword>
<dbReference type="InterPro" id="IPR036915">
    <property type="entry name" value="Cyclin-like_sf"/>
</dbReference>
<dbReference type="InterPro" id="IPR012389">
    <property type="entry name" value="Cyclin_P/U"/>
</dbReference>
<keyword evidence="4" id="KW-0131">Cell cycle</keyword>
<dbReference type="PANTHER" id="PTHR15615:SF108">
    <property type="entry name" value="PROTEIN CNPPD1"/>
    <property type="match status" value="1"/>
</dbReference>
<sequence>MGSLTVDNGNIYPEVYRRLGFKELKKGASRTPRVLTLLSSILEKAVEKNEKLRETSETKDVTVFHALRAPAISIWQYIDRIFKYSYCSPACFVIAHIYMDRFLEQTCVRLTALNVHRLLITSVMLAAKFNDDAFFNNAYYAKVGGITTTELNRLEMKFLFTLDFRLQVNLNTFGTYCYQLEKETSEALEVERLIKACRTEESWSNNDDSTACAPTVAR</sequence>
<dbReference type="Proteomes" id="UP001159364">
    <property type="component" value="Linkage Group LG12"/>
</dbReference>
<keyword evidence="7" id="KW-1185">Reference proteome</keyword>
<protein>
    <recommendedName>
        <fullName evidence="5">Cyclin</fullName>
    </recommendedName>
</protein>
<proteinExistence type="inferred from homology"/>
<evidence type="ECO:0000313" key="6">
    <source>
        <dbReference type="EMBL" id="KAJ8748413.1"/>
    </source>
</evidence>
<dbReference type="Gene3D" id="1.10.472.10">
    <property type="entry name" value="Cyclin-like"/>
    <property type="match status" value="1"/>
</dbReference>
<dbReference type="PIRSF" id="PIRSF027110">
    <property type="entry name" value="PREG"/>
    <property type="match status" value="1"/>
</dbReference>
<comment type="caution">
    <text evidence="6">The sequence shown here is derived from an EMBL/GenBank/DDBJ whole genome shotgun (WGS) entry which is preliminary data.</text>
</comment>
<dbReference type="AlphaFoldDB" id="A0AAV8S8N6"/>
<dbReference type="GO" id="GO:0019901">
    <property type="term" value="F:protein kinase binding"/>
    <property type="evidence" value="ECO:0007669"/>
    <property type="project" value="UniProtKB-UniRule"/>
</dbReference>
<evidence type="ECO:0000313" key="7">
    <source>
        <dbReference type="Proteomes" id="UP001159364"/>
    </source>
</evidence>
<dbReference type="InterPro" id="IPR013922">
    <property type="entry name" value="Cyclin_PHO80-like"/>
</dbReference>
<gene>
    <name evidence="6" type="ORF">K2173_003050</name>
</gene>
<dbReference type="GO" id="GO:0051301">
    <property type="term" value="P:cell division"/>
    <property type="evidence" value="ECO:0007669"/>
    <property type="project" value="UniProtKB-UniRule"/>
</dbReference>
<evidence type="ECO:0000256" key="2">
    <source>
        <dbReference type="ARBA" id="ARBA00022618"/>
    </source>
</evidence>
<keyword evidence="3 5" id="KW-0195">Cyclin</keyword>
<comment type="similarity">
    <text evidence="1">Belongs to the cyclin family. Cyclin U/P subfamily.</text>
</comment>
<evidence type="ECO:0000256" key="4">
    <source>
        <dbReference type="ARBA" id="ARBA00023306"/>
    </source>
</evidence>
<reference evidence="6 7" key="1">
    <citation type="submission" date="2021-09" db="EMBL/GenBank/DDBJ databases">
        <title>Genomic insights and catalytic innovation underlie evolution of tropane alkaloids biosynthesis.</title>
        <authorList>
            <person name="Wang Y.-J."/>
            <person name="Tian T."/>
            <person name="Huang J.-P."/>
            <person name="Huang S.-X."/>
        </authorList>
    </citation>
    <scope>NUCLEOTIDE SEQUENCE [LARGE SCALE GENOMIC DNA]</scope>
    <source>
        <strain evidence="6">KIB-2018</strain>
        <tissue evidence="6">Leaf</tissue>
    </source>
</reference>
<dbReference type="PANTHER" id="PTHR15615">
    <property type="match status" value="1"/>
</dbReference>
<dbReference type="EMBL" id="JAIWQS010000012">
    <property type="protein sequence ID" value="KAJ8748413.1"/>
    <property type="molecule type" value="Genomic_DNA"/>
</dbReference>
<dbReference type="SUPFAM" id="SSF47954">
    <property type="entry name" value="Cyclin-like"/>
    <property type="match status" value="1"/>
</dbReference>
<evidence type="ECO:0000256" key="5">
    <source>
        <dbReference type="PIRNR" id="PIRNR027110"/>
    </source>
</evidence>
<dbReference type="Pfam" id="PF08613">
    <property type="entry name" value="Cyclin"/>
    <property type="match status" value="1"/>
</dbReference>
<evidence type="ECO:0000256" key="3">
    <source>
        <dbReference type="ARBA" id="ARBA00023127"/>
    </source>
</evidence>